<evidence type="ECO:0000256" key="3">
    <source>
        <dbReference type="ARBA" id="ARBA00022448"/>
    </source>
</evidence>
<proteinExistence type="inferred from homology"/>
<keyword evidence="3" id="KW-0813">Transport</keyword>
<dbReference type="InterPro" id="IPR020846">
    <property type="entry name" value="MFS_dom"/>
</dbReference>
<feature type="transmembrane region" description="Helical" evidence="9">
    <location>
        <begin position="101"/>
        <end position="124"/>
    </location>
</feature>
<dbReference type="PROSITE" id="PS50850">
    <property type="entry name" value="MFS"/>
    <property type="match status" value="1"/>
</dbReference>
<feature type="transmembrane region" description="Helical" evidence="9">
    <location>
        <begin position="12"/>
        <end position="34"/>
    </location>
</feature>
<feature type="transmembrane region" description="Helical" evidence="9">
    <location>
        <begin position="164"/>
        <end position="187"/>
    </location>
</feature>
<feature type="transmembrane region" description="Helical" evidence="9">
    <location>
        <begin position="54"/>
        <end position="70"/>
    </location>
</feature>
<dbReference type="InterPro" id="IPR036259">
    <property type="entry name" value="MFS_trans_sf"/>
</dbReference>
<feature type="transmembrane region" description="Helical" evidence="9">
    <location>
        <begin position="291"/>
        <end position="311"/>
    </location>
</feature>
<feature type="transmembrane region" description="Helical" evidence="9">
    <location>
        <begin position="136"/>
        <end position="158"/>
    </location>
</feature>
<dbReference type="Gene3D" id="1.20.1250.20">
    <property type="entry name" value="MFS general substrate transporter like domains"/>
    <property type="match status" value="1"/>
</dbReference>
<dbReference type="InterPro" id="IPR011701">
    <property type="entry name" value="MFS"/>
</dbReference>
<organism evidence="11 12">
    <name type="scientific">Microbacterium trichothecenolyticum</name>
    <name type="common">Aureobacterium trichothecenolyticum</name>
    <dbReference type="NCBI Taxonomy" id="69370"/>
    <lineage>
        <taxon>Bacteria</taxon>
        <taxon>Bacillati</taxon>
        <taxon>Actinomycetota</taxon>
        <taxon>Actinomycetes</taxon>
        <taxon>Micrococcales</taxon>
        <taxon>Microbacteriaceae</taxon>
        <taxon>Microbacterium</taxon>
    </lineage>
</organism>
<evidence type="ECO:0000313" key="12">
    <source>
        <dbReference type="Proteomes" id="UP001226691"/>
    </source>
</evidence>
<keyword evidence="4" id="KW-1003">Cell membrane</keyword>
<evidence type="ECO:0000313" key="11">
    <source>
        <dbReference type="EMBL" id="MDQ1123731.1"/>
    </source>
</evidence>
<evidence type="ECO:0000256" key="2">
    <source>
        <dbReference type="ARBA" id="ARBA00008537"/>
    </source>
</evidence>
<feature type="region of interest" description="Disordered" evidence="8">
    <location>
        <begin position="530"/>
        <end position="552"/>
    </location>
</feature>
<gene>
    <name evidence="11" type="ORF">QE412_002304</name>
</gene>
<keyword evidence="5 9" id="KW-0812">Transmembrane</keyword>
<dbReference type="RefSeq" id="WP_307483697.1">
    <property type="nucleotide sequence ID" value="NZ_JAUTBF010000001.1"/>
</dbReference>
<evidence type="ECO:0000256" key="1">
    <source>
        <dbReference type="ARBA" id="ARBA00004651"/>
    </source>
</evidence>
<dbReference type="EMBL" id="JAUTBF010000001">
    <property type="protein sequence ID" value="MDQ1123731.1"/>
    <property type="molecule type" value="Genomic_DNA"/>
</dbReference>
<dbReference type="Proteomes" id="UP001226691">
    <property type="component" value="Unassembled WGS sequence"/>
</dbReference>
<feature type="domain" description="Major facilitator superfamily (MFS) profile" evidence="10">
    <location>
        <begin position="12"/>
        <end position="525"/>
    </location>
</feature>
<protein>
    <submittedName>
        <fullName evidence="11">EmrB/QacA subfamily drug resistance transporter</fullName>
    </submittedName>
</protein>
<keyword evidence="7 9" id="KW-0472">Membrane</keyword>
<evidence type="ECO:0000256" key="8">
    <source>
        <dbReference type="SAM" id="MobiDB-lite"/>
    </source>
</evidence>
<evidence type="ECO:0000259" key="10">
    <source>
        <dbReference type="PROSITE" id="PS50850"/>
    </source>
</evidence>
<reference evidence="11 12" key="1">
    <citation type="submission" date="2023-07" db="EMBL/GenBank/DDBJ databases">
        <title>Functional and genomic diversity of the sorghum phyllosphere microbiome.</title>
        <authorList>
            <person name="Shade A."/>
        </authorList>
    </citation>
    <scope>NUCLEOTIDE SEQUENCE [LARGE SCALE GENOMIC DNA]</scope>
    <source>
        <strain evidence="11 12">SORGH_AS_1207</strain>
    </source>
</reference>
<dbReference type="Gene3D" id="1.20.1720.10">
    <property type="entry name" value="Multidrug resistance protein D"/>
    <property type="match status" value="1"/>
</dbReference>
<keyword evidence="6 9" id="KW-1133">Transmembrane helix</keyword>
<evidence type="ECO:0000256" key="4">
    <source>
        <dbReference type="ARBA" id="ARBA00022475"/>
    </source>
</evidence>
<dbReference type="PANTHER" id="PTHR42718">
    <property type="entry name" value="MAJOR FACILITATOR SUPERFAMILY MULTIDRUG TRANSPORTER MFSC"/>
    <property type="match status" value="1"/>
</dbReference>
<comment type="subcellular location">
    <subcellularLocation>
        <location evidence="1">Cell membrane</location>
        <topology evidence="1">Multi-pass membrane protein</topology>
    </subcellularLocation>
</comment>
<dbReference type="CDD" id="cd17321">
    <property type="entry name" value="MFS_MMR_MDR_like"/>
    <property type="match status" value="1"/>
</dbReference>
<accession>A0ABU0TVN9</accession>
<evidence type="ECO:0000256" key="5">
    <source>
        <dbReference type="ARBA" id="ARBA00022692"/>
    </source>
</evidence>
<keyword evidence="12" id="KW-1185">Reference proteome</keyword>
<feature type="transmembrane region" description="Helical" evidence="9">
    <location>
        <begin position="498"/>
        <end position="521"/>
    </location>
</feature>
<dbReference type="InterPro" id="IPR004638">
    <property type="entry name" value="EmrB-like"/>
</dbReference>
<dbReference type="Pfam" id="PF07690">
    <property type="entry name" value="MFS_1"/>
    <property type="match status" value="1"/>
</dbReference>
<feature type="transmembrane region" description="Helical" evidence="9">
    <location>
        <begin position="199"/>
        <end position="221"/>
    </location>
</feature>
<comment type="similarity">
    <text evidence="2">Belongs to the major facilitator superfamily. EmrB family.</text>
</comment>
<comment type="caution">
    <text evidence="11">The sequence shown here is derived from an EMBL/GenBank/DDBJ whole genome shotgun (WGS) entry which is preliminary data.</text>
</comment>
<dbReference type="NCBIfam" id="TIGR00711">
    <property type="entry name" value="efflux_EmrB"/>
    <property type="match status" value="1"/>
</dbReference>
<evidence type="ECO:0000256" key="7">
    <source>
        <dbReference type="ARBA" id="ARBA00023136"/>
    </source>
</evidence>
<feature type="transmembrane region" description="Helical" evidence="9">
    <location>
        <begin position="241"/>
        <end position="260"/>
    </location>
</feature>
<feature type="transmembrane region" description="Helical" evidence="9">
    <location>
        <begin position="323"/>
        <end position="343"/>
    </location>
</feature>
<name>A0ABU0TVN9_MICTR</name>
<feature type="transmembrane region" description="Helical" evidence="9">
    <location>
        <begin position="425"/>
        <end position="446"/>
    </location>
</feature>
<feature type="transmembrane region" description="Helical" evidence="9">
    <location>
        <begin position="355"/>
        <end position="373"/>
    </location>
</feature>
<evidence type="ECO:0000256" key="6">
    <source>
        <dbReference type="ARBA" id="ARBA00022989"/>
    </source>
</evidence>
<feature type="transmembrane region" description="Helical" evidence="9">
    <location>
        <begin position="77"/>
        <end position="95"/>
    </location>
</feature>
<evidence type="ECO:0000256" key="9">
    <source>
        <dbReference type="SAM" id="Phobius"/>
    </source>
</evidence>
<feature type="transmembrane region" description="Helical" evidence="9">
    <location>
        <begin position="379"/>
        <end position="404"/>
    </location>
</feature>
<dbReference type="SUPFAM" id="SSF103473">
    <property type="entry name" value="MFS general substrate transporter"/>
    <property type="match status" value="1"/>
</dbReference>
<sequence>MPRSESARRWIGLIAVALGVALIVVDTTIVNVITPSVIDDLGIDSSQAQWIQESYAIVFAALLLVVGRLSDLWGAKTVFLAGVVVFGLTSLLAGLAPTGEILVLARFLQGIGAAAVLPTSLALLNAMFVGAARGKAFAVWGSTIGAATALGPVLGGWLSEHASWRWAFGINIPLTIVIVVIGVLFLLQPARSRGGVDVISAALSVSGLGLLAFGLVEGRVYGWILSENALEVFGFRWDSGLSPAFVALVASAFLLASFIWRQARLSRPGSRHQPLMDTRLFSIASFRNGNVATLIIGLGEFGIIAVLPLWLQFTLGYSPLQAGLALVPIAIGSFVASGISFPLSNRVSALAFVRLGLVLEVLGLAGLGLVAAVTDASWLLIAVVLFFYGVGVGFATAQVTNVVLADVPAEEGGQSSGIQSTFRQLGSALGIAALTTVFFSTLGGGLQNRLEASGYAPSDAKGFADAVTDSAGAAIEPIGQVPGLENVADLARQAMTDAVAFGAVLAAGFLVVGVIATFLIPSRPAGVEAARGAERQTGEPSAAATATTEVAR</sequence>
<dbReference type="PANTHER" id="PTHR42718:SF9">
    <property type="entry name" value="MAJOR FACILITATOR SUPERFAMILY MULTIDRUG TRANSPORTER MFSC"/>
    <property type="match status" value="1"/>
</dbReference>